<name>Q2LUA2_SYNAS</name>
<accession>Q2LUA2</accession>
<dbReference type="InParanoid" id="Q2LUA2"/>
<evidence type="ECO:0000313" key="1">
    <source>
        <dbReference type="EMBL" id="ABC77660.1"/>
    </source>
</evidence>
<proteinExistence type="predicted"/>
<reference evidence="1 2" key="1">
    <citation type="journal article" date="2007" name="Proc. Natl. Acad. Sci. U.S.A.">
        <title>The genome of Syntrophus aciditrophicus: life at the thermodynamic limit of microbial growth.</title>
        <authorList>
            <person name="McInerney M.J."/>
            <person name="Rohlin L."/>
            <person name="Mouttaki H."/>
            <person name="Kim U."/>
            <person name="Krupp R.S."/>
            <person name="Rios-Hernandez L."/>
            <person name="Sieber J."/>
            <person name="Struchtemeyer C.G."/>
            <person name="Bhattacharyya A."/>
            <person name="Campbell J.W."/>
            <person name="Gunsalus R.P."/>
        </authorList>
    </citation>
    <scope>NUCLEOTIDE SEQUENCE [LARGE SCALE GENOMIC DNA]</scope>
    <source>
        <strain evidence="1 2">SB</strain>
    </source>
</reference>
<protein>
    <submittedName>
        <fullName evidence="1">Hypothetical cytosolic protein</fullName>
    </submittedName>
</protein>
<dbReference type="AlphaFoldDB" id="Q2LUA2"/>
<organism evidence="1 2">
    <name type="scientific">Syntrophus aciditrophicus (strain SB)</name>
    <dbReference type="NCBI Taxonomy" id="56780"/>
    <lineage>
        <taxon>Bacteria</taxon>
        <taxon>Pseudomonadati</taxon>
        <taxon>Thermodesulfobacteriota</taxon>
        <taxon>Syntrophia</taxon>
        <taxon>Syntrophales</taxon>
        <taxon>Syntrophaceae</taxon>
        <taxon>Syntrophus</taxon>
    </lineage>
</organism>
<dbReference type="KEGG" id="sat:SYN_02460"/>
<dbReference type="EMBL" id="CP000252">
    <property type="protein sequence ID" value="ABC77660.1"/>
    <property type="molecule type" value="Genomic_DNA"/>
</dbReference>
<keyword evidence="2" id="KW-1185">Reference proteome</keyword>
<dbReference type="HOGENOM" id="CLU_3048742_0_0_7"/>
<gene>
    <name evidence="1" type="ORF">SYN_02460</name>
</gene>
<dbReference type="Proteomes" id="UP000001933">
    <property type="component" value="Chromosome"/>
</dbReference>
<evidence type="ECO:0000313" key="2">
    <source>
        <dbReference type="Proteomes" id="UP000001933"/>
    </source>
</evidence>
<sequence>MQPQGHLARRVCRSPVHSGTRARPAITFVLKSWPVKSQLQKNLKKIILVTKNNI</sequence>